<dbReference type="Proteomes" id="UP000077384">
    <property type="component" value="Unassembled WGS sequence"/>
</dbReference>
<reference evidence="1 3" key="1">
    <citation type="journal article" date="2015" name="Biotechnol. Bioeng.">
        <title>Genome sequence and phenotypic characterization of Caulobacter segnis.</title>
        <authorList>
            <person name="Patel S."/>
            <person name="Fletcher B."/>
            <person name="Scott D.C."/>
            <person name="Ely B."/>
        </authorList>
    </citation>
    <scope>NUCLEOTIDE SEQUENCE [LARGE SCALE GENOMIC DNA]</scope>
    <source>
        <strain evidence="1 3">PS02</strain>
    </source>
</reference>
<keyword evidence="4" id="KW-1185">Reference proteome</keyword>
<dbReference type="AlphaFoldDB" id="A0A166SKV7"/>
<evidence type="ECO:0000313" key="2">
    <source>
        <dbReference type="EMBL" id="OBR89944.1"/>
    </source>
</evidence>
<accession>A0A166SKV7</accession>
<gene>
    <name evidence="2" type="ORF">CLCOS_42530</name>
    <name evidence="1" type="ORF">WX73_00940</name>
</gene>
<dbReference type="Proteomes" id="UP000093694">
    <property type="component" value="Unassembled WGS sequence"/>
</dbReference>
<name>A0A166SKV7_9CLOT</name>
<evidence type="ECO:0000313" key="3">
    <source>
        <dbReference type="Proteomes" id="UP000077384"/>
    </source>
</evidence>
<sequence>MDQLTKLFTKTNSIVWKGLLLVLLNGTRTYLTVRLGLLKLFKLSIFEKNEYEDNEKGDAISFAVL</sequence>
<comment type="caution">
    <text evidence="1">The sequence shown here is derived from an EMBL/GenBank/DDBJ whole genome shotgun (WGS) entry which is preliminary data.</text>
</comment>
<protein>
    <submittedName>
        <fullName evidence="1">Uncharacterized protein</fullName>
    </submittedName>
</protein>
<dbReference type="EMBL" id="LROR01000108">
    <property type="protein sequence ID" value="OBR89944.1"/>
    <property type="molecule type" value="Genomic_DNA"/>
</dbReference>
<proteinExistence type="predicted"/>
<organism evidence="1 3">
    <name type="scientific">Clostridium coskatii</name>
    <dbReference type="NCBI Taxonomy" id="1705578"/>
    <lineage>
        <taxon>Bacteria</taxon>
        <taxon>Bacillati</taxon>
        <taxon>Bacillota</taxon>
        <taxon>Clostridia</taxon>
        <taxon>Eubacteriales</taxon>
        <taxon>Clostridiaceae</taxon>
        <taxon>Clostridium</taxon>
    </lineage>
</organism>
<evidence type="ECO:0000313" key="4">
    <source>
        <dbReference type="Proteomes" id="UP000093694"/>
    </source>
</evidence>
<evidence type="ECO:0000313" key="1">
    <source>
        <dbReference type="EMBL" id="OAA92461.1"/>
    </source>
</evidence>
<dbReference type="RefSeq" id="WP_013237497.1">
    <property type="nucleotide sequence ID" value="NZ_LITQ01000020.1"/>
</dbReference>
<dbReference type="PATRIC" id="fig|1705578.3.peg.1331"/>
<reference evidence="2 4" key="2">
    <citation type="journal article" date="2016" name="Front. Microbiol.">
        <title>Industrial Acetogenic Biocatalysts: A Comparative Metabolic and Genomic Analysis.</title>
        <authorList>
            <person name="Bengelsdorf F."/>
            <person name="Poehlein A."/>
            <person name="Sonja S."/>
            <person name="Erz C."/>
            <person name="Hummel T."/>
            <person name="Hoffmeister S."/>
            <person name="Daniel R."/>
            <person name="Durre P."/>
        </authorList>
    </citation>
    <scope>NUCLEOTIDE SEQUENCE [LARGE SCALE GENOMIC DNA]</scope>
    <source>
        <strain evidence="2 4">PTA-10522</strain>
    </source>
</reference>
<dbReference type="EMBL" id="LITQ01000020">
    <property type="protein sequence ID" value="OAA92461.1"/>
    <property type="molecule type" value="Genomic_DNA"/>
</dbReference>